<dbReference type="Proteomes" id="UP000054481">
    <property type="component" value="Unassembled WGS sequence"/>
</dbReference>
<accession>A0A0F7ZVB9</accession>
<reference evidence="1 2" key="1">
    <citation type="journal article" date="2014" name="Genome Biol. Evol.">
        <title>Comparative genomics and transcriptomics analyses reveal divergent lifestyle features of nematode endoparasitic fungus Hirsutella minnesotensis.</title>
        <authorList>
            <person name="Lai Y."/>
            <person name="Liu K."/>
            <person name="Zhang X."/>
            <person name="Zhang X."/>
            <person name="Li K."/>
            <person name="Wang N."/>
            <person name="Shu C."/>
            <person name="Wu Y."/>
            <person name="Wang C."/>
            <person name="Bushley K.E."/>
            <person name="Xiang M."/>
            <person name="Liu X."/>
        </authorList>
    </citation>
    <scope>NUCLEOTIDE SEQUENCE [LARGE SCALE GENOMIC DNA]</scope>
    <source>
        <strain evidence="1 2">3608</strain>
    </source>
</reference>
<evidence type="ECO:0000313" key="2">
    <source>
        <dbReference type="Proteomes" id="UP000054481"/>
    </source>
</evidence>
<keyword evidence="2" id="KW-1185">Reference proteome</keyword>
<evidence type="ECO:0000313" key="1">
    <source>
        <dbReference type="EMBL" id="KJZ76343.1"/>
    </source>
</evidence>
<proteinExistence type="predicted"/>
<protein>
    <submittedName>
        <fullName evidence="1">Uncharacterized protein</fullName>
    </submittedName>
</protein>
<organism evidence="1 2">
    <name type="scientific">Hirsutella minnesotensis 3608</name>
    <dbReference type="NCBI Taxonomy" id="1043627"/>
    <lineage>
        <taxon>Eukaryota</taxon>
        <taxon>Fungi</taxon>
        <taxon>Dikarya</taxon>
        <taxon>Ascomycota</taxon>
        <taxon>Pezizomycotina</taxon>
        <taxon>Sordariomycetes</taxon>
        <taxon>Hypocreomycetidae</taxon>
        <taxon>Hypocreales</taxon>
        <taxon>Ophiocordycipitaceae</taxon>
        <taxon>Hirsutella</taxon>
    </lineage>
</organism>
<dbReference type="EMBL" id="KQ030512">
    <property type="protein sequence ID" value="KJZ76343.1"/>
    <property type="molecule type" value="Genomic_DNA"/>
</dbReference>
<dbReference type="AlphaFoldDB" id="A0A0F7ZVB9"/>
<name>A0A0F7ZVB9_9HYPO</name>
<sequence>MSTALKGELSKLAKLSCIESGLPPILRAAPAIAIAAGAAIATATAGRNVVEERLLGSDNAIALANPSSRAVPAVSRGMHGSGVGMQVMYTTCLAPGTRVARCTHSLENLSLVGKMDAVRLSGSGAVIPSVLDKRAHLPLWRSRAVP</sequence>
<gene>
    <name evidence="1" type="ORF">HIM_04425</name>
</gene>